<dbReference type="RefSeq" id="WP_197310879.1">
    <property type="nucleotide sequence ID" value="NZ_JADZLT010000049.1"/>
</dbReference>
<keyword evidence="5 11" id="KW-0812">Transmembrane</keyword>
<dbReference type="InterPro" id="IPR012910">
    <property type="entry name" value="Plug_dom"/>
</dbReference>
<dbReference type="Gene3D" id="2.40.170.20">
    <property type="entry name" value="TonB-dependent receptor, beta-barrel domain"/>
    <property type="match status" value="1"/>
</dbReference>
<sequence length="697" mass="74147">MMTASPRYRLLVTSALAGLAVPGLASPVAAQDAATAPVAAAACEPGTPCPPEDDVITLDTITVSATRTDSAPIDSLASVSVVRLSDPKGPPTGSVPAIFLGVPGVATPSKGDDAGSAINIRGLQNFGRVAVTVDGARQNYQQTGHGPDGVFFLDPALIEDVTVVRGPIANVYGSGAVGGVVSFRTKNPSDFLRSDETWAVQGRAAYGTNGDELVLGTTAAYRFSDQFAVLGSLSTNRQNDFDDGDGNTVFNSGEDLLSGMLKAEFSPAEFHTVTLGYLASRFDYDSGAVGATNYGSEVIDQTASANWRYANPDDRLFDINASAYWTGTDKTDTYLTGADAGAGRSFEIGTGGFDVANTSRFETGAFAHAVTLGGDLFRDDVTTSDLVGTGDLFTPSGQRTAYGAFVQDQISYSNWLEIVGGLRFDGYEFSGGEAEGDGTRLSPKLAVGVKPFEETFAEGLQLYGSYAEGYRAPAITETLISGIHPGSFSFDFLPNPDLEPEVAHNFELGVNYARDSLFTEGDRLRLKAAWFHNDVDDYIDAVFAYNPVTRRFQYQYQNVADATLTGVELEATYDMGFMFAGLAASHIRGDNNVSDEPLTTVPADKIVSTLGFRFLEEKLTVGAQWAAVFEQDRVPAGTPGSDAYNLVNLFATYEPRENLILGVSVENLFDEQYTDYLNDSASQGISVMFSLSARLGG</sequence>
<evidence type="ECO:0000256" key="11">
    <source>
        <dbReference type="PROSITE-ProRule" id="PRU01360"/>
    </source>
</evidence>
<feature type="domain" description="TonB-dependent receptor-like beta-barrel" evidence="15">
    <location>
        <begin position="238"/>
        <end position="668"/>
    </location>
</feature>
<dbReference type="GO" id="GO:0009279">
    <property type="term" value="C:cell outer membrane"/>
    <property type="evidence" value="ECO:0007669"/>
    <property type="project" value="UniProtKB-SubCell"/>
</dbReference>
<dbReference type="Proteomes" id="UP000631694">
    <property type="component" value="Unassembled WGS sequence"/>
</dbReference>
<keyword evidence="18" id="KW-1185">Reference proteome</keyword>
<evidence type="ECO:0000256" key="8">
    <source>
        <dbReference type="ARBA" id="ARBA00023136"/>
    </source>
</evidence>
<organism evidence="17 18">
    <name type="scientific">Methylobrevis albus</name>
    <dbReference type="NCBI Taxonomy" id="2793297"/>
    <lineage>
        <taxon>Bacteria</taxon>
        <taxon>Pseudomonadati</taxon>
        <taxon>Pseudomonadota</taxon>
        <taxon>Alphaproteobacteria</taxon>
        <taxon>Hyphomicrobiales</taxon>
        <taxon>Pleomorphomonadaceae</taxon>
        <taxon>Methylobrevis</taxon>
    </lineage>
</organism>
<dbReference type="InterPro" id="IPR000531">
    <property type="entry name" value="Beta-barrel_TonB"/>
</dbReference>
<proteinExistence type="inferred from homology"/>
<evidence type="ECO:0000313" key="17">
    <source>
        <dbReference type="EMBL" id="MBH0237806.1"/>
    </source>
</evidence>
<feature type="signal peptide" evidence="14">
    <location>
        <begin position="1"/>
        <end position="25"/>
    </location>
</feature>
<dbReference type="SUPFAM" id="SSF56935">
    <property type="entry name" value="Porins"/>
    <property type="match status" value="1"/>
</dbReference>
<dbReference type="InterPro" id="IPR010916">
    <property type="entry name" value="TonB_box_CS"/>
</dbReference>
<evidence type="ECO:0000256" key="9">
    <source>
        <dbReference type="ARBA" id="ARBA00023170"/>
    </source>
</evidence>
<dbReference type="AlphaFoldDB" id="A0A931MZJ1"/>
<dbReference type="InterPro" id="IPR011276">
    <property type="entry name" value="TonB_haem/Hb_rcpt"/>
</dbReference>
<name>A0A931MZJ1_9HYPH</name>
<dbReference type="GO" id="GO:0044718">
    <property type="term" value="P:siderophore transmembrane transport"/>
    <property type="evidence" value="ECO:0007669"/>
    <property type="project" value="TreeGrafter"/>
</dbReference>
<keyword evidence="9 17" id="KW-0675">Receptor</keyword>
<reference evidence="17" key="1">
    <citation type="submission" date="2020-12" db="EMBL/GenBank/DDBJ databases">
        <title>Methylobrevis albus sp. nov., isolated from fresh water lack sediment.</title>
        <authorList>
            <person name="Zou Q."/>
        </authorList>
    </citation>
    <scope>NUCLEOTIDE SEQUENCE</scope>
    <source>
        <strain evidence="17">L22</strain>
    </source>
</reference>
<keyword evidence="4 11" id="KW-1134">Transmembrane beta strand</keyword>
<dbReference type="Pfam" id="PF00593">
    <property type="entry name" value="TonB_dep_Rec_b-barrel"/>
    <property type="match status" value="1"/>
</dbReference>
<comment type="caution">
    <text evidence="17">The sequence shown here is derived from an EMBL/GenBank/DDBJ whole genome shotgun (WGS) entry which is preliminary data.</text>
</comment>
<dbReference type="InterPro" id="IPR010949">
    <property type="entry name" value="TonB_Hb/transfer/lactofer_rcpt"/>
</dbReference>
<evidence type="ECO:0000256" key="7">
    <source>
        <dbReference type="ARBA" id="ARBA00023077"/>
    </source>
</evidence>
<dbReference type="Pfam" id="PF07715">
    <property type="entry name" value="Plug"/>
    <property type="match status" value="1"/>
</dbReference>
<dbReference type="PROSITE" id="PS52016">
    <property type="entry name" value="TONB_DEPENDENT_REC_3"/>
    <property type="match status" value="1"/>
</dbReference>
<keyword evidence="7 12" id="KW-0798">TonB box</keyword>
<evidence type="ECO:0000256" key="3">
    <source>
        <dbReference type="ARBA" id="ARBA00022448"/>
    </source>
</evidence>
<dbReference type="CDD" id="cd01347">
    <property type="entry name" value="ligand_gated_channel"/>
    <property type="match status" value="1"/>
</dbReference>
<keyword evidence="10 11" id="KW-0998">Cell outer membrane</keyword>
<feature type="chain" id="PRO_5037426663" evidence="14">
    <location>
        <begin position="26"/>
        <end position="697"/>
    </location>
</feature>
<keyword evidence="8 11" id="KW-0472">Membrane</keyword>
<keyword evidence="6 14" id="KW-0732">Signal</keyword>
<dbReference type="NCBIfam" id="TIGR01785">
    <property type="entry name" value="TonB-hemin"/>
    <property type="match status" value="1"/>
</dbReference>
<feature type="domain" description="TonB-dependent receptor plug" evidence="16">
    <location>
        <begin position="74"/>
        <end position="180"/>
    </location>
</feature>
<dbReference type="InterPro" id="IPR039426">
    <property type="entry name" value="TonB-dep_rcpt-like"/>
</dbReference>
<gene>
    <name evidence="17" type="ORF">I5731_08235</name>
</gene>
<evidence type="ECO:0000259" key="16">
    <source>
        <dbReference type="Pfam" id="PF07715"/>
    </source>
</evidence>
<evidence type="ECO:0000256" key="1">
    <source>
        <dbReference type="ARBA" id="ARBA00004571"/>
    </source>
</evidence>
<dbReference type="Gene3D" id="2.170.130.10">
    <property type="entry name" value="TonB-dependent receptor, plug domain"/>
    <property type="match status" value="1"/>
</dbReference>
<evidence type="ECO:0000259" key="15">
    <source>
        <dbReference type="Pfam" id="PF00593"/>
    </source>
</evidence>
<dbReference type="EMBL" id="JADZLT010000049">
    <property type="protein sequence ID" value="MBH0237806.1"/>
    <property type="molecule type" value="Genomic_DNA"/>
</dbReference>
<evidence type="ECO:0000256" key="6">
    <source>
        <dbReference type="ARBA" id="ARBA00022729"/>
    </source>
</evidence>
<evidence type="ECO:0000256" key="5">
    <source>
        <dbReference type="ARBA" id="ARBA00022692"/>
    </source>
</evidence>
<dbReference type="GO" id="GO:0015344">
    <property type="term" value="F:siderophore uptake transmembrane transporter activity"/>
    <property type="evidence" value="ECO:0007669"/>
    <property type="project" value="TreeGrafter"/>
</dbReference>
<evidence type="ECO:0000313" key="18">
    <source>
        <dbReference type="Proteomes" id="UP000631694"/>
    </source>
</evidence>
<evidence type="ECO:0000256" key="12">
    <source>
        <dbReference type="PROSITE-ProRule" id="PRU10143"/>
    </source>
</evidence>
<feature type="short sequence motif" description="TonB box" evidence="12">
    <location>
        <begin position="60"/>
        <end position="66"/>
    </location>
</feature>
<evidence type="ECO:0000256" key="13">
    <source>
        <dbReference type="RuleBase" id="RU003357"/>
    </source>
</evidence>
<evidence type="ECO:0000256" key="14">
    <source>
        <dbReference type="SAM" id="SignalP"/>
    </source>
</evidence>
<dbReference type="PROSITE" id="PS00430">
    <property type="entry name" value="TONB_DEPENDENT_REC_1"/>
    <property type="match status" value="1"/>
</dbReference>
<evidence type="ECO:0000256" key="4">
    <source>
        <dbReference type="ARBA" id="ARBA00022452"/>
    </source>
</evidence>
<dbReference type="GO" id="GO:0015232">
    <property type="term" value="F:heme transmembrane transporter activity"/>
    <property type="evidence" value="ECO:0007669"/>
    <property type="project" value="InterPro"/>
</dbReference>
<accession>A0A931MZJ1</accession>
<comment type="subcellular location">
    <subcellularLocation>
        <location evidence="1 11">Cell outer membrane</location>
        <topology evidence="1 11">Multi-pass membrane protein</topology>
    </subcellularLocation>
</comment>
<dbReference type="PANTHER" id="PTHR30069">
    <property type="entry name" value="TONB-DEPENDENT OUTER MEMBRANE RECEPTOR"/>
    <property type="match status" value="1"/>
</dbReference>
<keyword evidence="3 11" id="KW-0813">Transport</keyword>
<dbReference type="PANTHER" id="PTHR30069:SF41">
    <property type="entry name" value="HEME_HEMOPEXIN UTILIZATION PROTEIN C"/>
    <property type="match status" value="1"/>
</dbReference>
<dbReference type="InterPro" id="IPR037066">
    <property type="entry name" value="Plug_dom_sf"/>
</dbReference>
<protein>
    <submittedName>
        <fullName evidence="17">TonB-dependent hemoglobin/transferrin/lactoferrin family receptor</fullName>
    </submittedName>
</protein>
<evidence type="ECO:0000256" key="2">
    <source>
        <dbReference type="ARBA" id="ARBA00009810"/>
    </source>
</evidence>
<evidence type="ECO:0000256" key="10">
    <source>
        <dbReference type="ARBA" id="ARBA00023237"/>
    </source>
</evidence>
<dbReference type="InterPro" id="IPR036942">
    <property type="entry name" value="Beta-barrel_TonB_sf"/>
</dbReference>
<dbReference type="NCBIfam" id="TIGR01786">
    <property type="entry name" value="TonB-hemlactrns"/>
    <property type="match status" value="1"/>
</dbReference>
<comment type="similarity">
    <text evidence="2 11 13">Belongs to the TonB-dependent receptor family.</text>
</comment>